<evidence type="ECO:0000313" key="1">
    <source>
        <dbReference type="EMBL" id="ADV14585.1"/>
    </source>
</evidence>
<dbReference type="Proteomes" id="UP000007471">
    <property type="component" value="Chromosome"/>
</dbReference>
<proteinExistence type="predicted"/>
<evidence type="ECO:0000313" key="2">
    <source>
        <dbReference type="Proteomes" id="UP000007471"/>
    </source>
</evidence>
<accession>E8TEH0</accession>
<organism evidence="1 2">
    <name type="scientific">Mesorhizobium ciceri biovar biserrulae (strain HAMBI 2942 / LMG 23838 / WSM1271)</name>
    <dbReference type="NCBI Taxonomy" id="765698"/>
    <lineage>
        <taxon>Bacteria</taxon>
        <taxon>Pseudomonadati</taxon>
        <taxon>Pseudomonadota</taxon>
        <taxon>Alphaproteobacteria</taxon>
        <taxon>Hyphomicrobiales</taxon>
        <taxon>Phyllobacteriaceae</taxon>
        <taxon>Mesorhizobium</taxon>
    </lineage>
</organism>
<dbReference type="Gene3D" id="1.10.1200.10">
    <property type="entry name" value="ACP-like"/>
    <property type="match status" value="1"/>
</dbReference>
<dbReference type="EMBL" id="CP002447">
    <property type="protein sequence ID" value="ADV14585.1"/>
    <property type="molecule type" value="Genomic_DNA"/>
</dbReference>
<reference evidence="2" key="1">
    <citation type="submission" date="2011-01" db="EMBL/GenBank/DDBJ databases">
        <title>Complete sequence of chromosome of Mesorhizobium ciceri bv. biserrulae WSM1271.</title>
        <authorList>
            <person name="Lucas S."/>
            <person name="Copeland A."/>
            <person name="Lapidus A."/>
            <person name="Cheng J.-F."/>
            <person name="Goodwin L."/>
            <person name="Pitluck S."/>
            <person name="Teshima H."/>
            <person name="Detter J.C."/>
            <person name="Han C."/>
            <person name="Tapia R."/>
            <person name="Land M."/>
            <person name="Hauser L."/>
            <person name="Kyrpides N."/>
            <person name="Ivanova N."/>
            <person name="Nandasena K."/>
            <person name="Reeve W.G."/>
            <person name="Howieson J.G."/>
            <person name="O'Hara G."/>
            <person name="Tiwari R.P."/>
            <person name="Woyke T."/>
        </authorList>
    </citation>
    <scope>NUCLEOTIDE SEQUENCE [LARGE SCALE GENOMIC DNA]</scope>
    <source>
        <strain evidence="2">HAMBI 2942 / LMG 23838 / WSM1271</strain>
    </source>
</reference>
<dbReference type="SUPFAM" id="SSF47336">
    <property type="entry name" value="ACP-like"/>
    <property type="match status" value="1"/>
</dbReference>
<sequence>MFPAQAFEDAIRNEISTAINDRPAPRAAWEPAVDSLVMVRVVLRIEEEFALDLPDDVMPAGGFRSVEHCVVTVMETCREAWRVSQPETEEV</sequence>
<dbReference type="OrthoDB" id="8116034at2"/>
<dbReference type="STRING" id="765698.Mesci_5488"/>
<name>E8TEH0_MESCW</name>
<dbReference type="InterPro" id="IPR036736">
    <property type="entry name" value="ACP-like_sf"/>
</dbReference>
<dbReference type="HOGENOM" id="CLU_2423501_0_0_5"/>
<gene>
    <name evidence="1" type="ordered locus">Mesci_5488</name>
</gene>
<dbReference type="AlphaFoldDB" id="E8TEH0"/>
<evidence type="ECO:0008006" key="3">
    <source>
        <dbReference type="Google" id="ProtNLM"/>
    </source>
</evidence>
<dbReference type="KEGG" id="mci:Mesci_5488"/>
<protein>
    <recommendedName>
        <fullName evidence="3">Carrier domain-containing protein</fullName>
    </recommendedName>
</protein>